<sequence>MSVNQLFTVMRNTMWKLEGMISWKLLVPAGHPSPPTHPNPAGKICYCTPFPGELFKGGRKRKLVN</sequence>
<dbReference type="Proteomes" id="UP001142489">
    <property type="component" value="Unassembled WGS sequence"/>
</dbReference>
<evidence type="ECO:0000313" key="2">
    <source>
        <dbReference type="Proteomes" id="UP001142489"/>
    </source>
</evidence>
<reference evidence="1" key="1">
    <citation type="journal article" date="2023" name="DNA Res.">
        <title>Chromosome-level genome assembly of Phrynocephalus forsythii using third-generation DNA sequencing and Hi-C analysis.</title>
        <authorList>
            <person name="Qi Y."/>
            <person name="Zhao W."/>
            <person name="Zhao Y."/>
            <person name="Niu C."/>
            <person name="Cao S."/>
            <person name="Zhang Y."/>
        </authorList>
    </citation>
    <scope>NUCLEOTIDE SEQUENCE</scope>
    <source>
        <tissue evidence="1">Muscle</tissue>
    </source>
</reference>
<dbReference type="EMBL" id="JAPFRF010000007">
    <property type="protein sequence ID" value="KAJ7326858.1"/>
    <property type="molecule type" value="Genomic_DNA"/>
</dbReference>
<organism evidence="1 2">
    <name type="scientific">Phrynocephalus forsythii</name>
    <dbReference type="NCBI Taxonomy" id="171643"/>
    <lineage>
        <taxon>Eukaryota</taxon>
        <taxon>Metazoa</taxon>
        <taxon>Chordata</taxon>
        <taxon>Craniata</taxon>
        <taxon>Vertebrata</taxon>
        <taxon>Euteleostomi</taxon>
        <taxon>Lepidosauria</taxon>
        <taxon>Squamata</taxon>
        <taxon>Bifurcata</taxon>
        <taxon>Unidentata</taxon>
        <taxon>Episquamata</taxon>
        <taxon>Toxicofera</taxon>
        <taxon>Iguania</taxon>
        <taxon>Acrodonta</taxon>
        <taxon>Agamidae</taxon>
        <taxon>Agaminae</taxon>
        <taxon>Phrynocephalus</taxon>
    </lineage>
</organism>
<evidence type="ECO:0000313" key="1">
    <source>
        <dbReference type="EMBL" id="KAJ7326858.1"/>
    </source>
</evidence>
<dbReference type="AlphaFoldDB" id="A0A9Q1B133"/>
<protein>
    <submittedName>
        <fullName evidence="1">Uncharacterized protein</fullName>
    </submittedName>
</protein>
<name>A0A9Q1B133_9SAUR</name>
<accession>A0A9Q1B133</accession>
<feature type="non-terminal residue" evidence="1">
    <location>
        <position position="1"/>
    </location>
</feature>
<keyword evidence="2" id="KW-1185">Reference proteome</keyword>
<gene>
    <name evidence="1" type="ORF">JRQ81_016617</name>
</gene>
<proteinExistence type="predicted"/>
<comment type="caution">
    <text evidence="1">The sequence shown here is derived from an EMBL/GenBank/DDBJ whole genome shotgun (WGS) entry which is preliminary data.</text>
</comment>